<feature type="coiled-coil region" evidence="1">
    <location>
        <begin position="124"/>
        <end position="186"/>
    </location>
</feature>
<dbReference type="Proteomes" id="UP000800038">
    <property type="component" value="Unassembled WGS sequence"/>
</dbReference>
<evidence type="ECO:0000256" key="2">
    <source>
        <dbReference type="SAM" id="MobiDB-lite"/>
    </source>
</evidence>
<reference evidence="3" key="1">
    <citation type="journal article" date="2020" name="Stud. Mycol.">
        <title>101 Dothideomycetes genomes: a test case for predicting lifestyles and emergence of pathogens.</title>
        <authorList>
            <person name="Haridas S."/>
            <person name="Albert R."/>
            <person name="Binder M."/>
            <person name="Bloem J."/>
            <person name="Labutti K."/>
            <person name="Salamov A."/>
            <person name="Andreopoulos B."/>
            <person name="Baker S."/>
            <person name="Barry K."/>
            <person name="Bills G."/>
            <person name="Bluhm B."/>
            <person name="Cannon C."/>
            <person name="Castanera R."/>
            <person name="Culley D."/>
            <person name="Daum C."/>
            <person name="Ezra D."/>
            <person name="Gonzalez J."/>
            <person name="Henrissat B."/>
            <person name="Kuo A."/>
            <person name="Liang C."/>
            <person name="Lipzen A."/>
            <person name="Lutzoni F."/>
            <person name="Magnuson J."/>
            <person name="Mondo S."/>
            <person name="Nolan M."/>
            <person name="Ohm R."/>
            <person name="Pangilinan J."/>
            <person name="Park H.-J."/>
            <person name="Ramirez L."/>
            <person name="Alfaro M."/>
            <person name="Sun H."/>
            <person name="Tritt A."/>
            <person name="Yoshinaga Y."/>
            <person name="Zwiers L.-H."/>
            <person name="Turgeon B."/>
            <person name="Goodwin S."/>
            <person name="Spatafora J."/>
            <person name="Crous P."/>
            <person name="Grigoriev I."/>
        </authorList>
    </citation>
    <scope>NUCLEOTIDE SEQUENCE</scope>
    <source>
        <strain evidence="3">CBS 161.51</strain>
    </source>
</reference>
<dbReference type="AlphaFoldDB" id="A0A6A5S828"/>
<protein>
    <submittedName>
        <fullName evidence="3">Uncharacterized protein</fullName>
    </submittedName>
</protein>
<gene>
    <name evidence="3" type="ORF">EJ02DRAFT_460093</name>
</gene>
<evidence type="ECO:0000313" key="3">
    <source>
        <dbReference type="EMBL" id="KAF1935760.1"/>
    </source>
</evidence>
<organism evidence="3 4">
    <name type="scientific">Clathrospora elynae</name>
    <dbReference type="NCBI Taxonomy" id="706981"/>
    <lineage>
        <taxon>Eukaryota</taxon>
        <taxon>Fungi</taxon>
        <taxon>Dikarya</taxon>
        <taxon>Ascomycota</taxon>
        <taxon>Pezizomycotina</taxon>
        <taxon>Dothideomycetes</taxon>
        <taxon>Pleosporomycetidae</taxon>
        <taxon>Pleosporales</taxon>
        <taxon>Diademaceae</taxon>
        <taxon>Clathrospora</taxon>
    </lineage>
</organism>
<name>A0A6A5S828_9PLEO</name>
<evidence type="ECO:0000256" key="1">
    <source>
        <dbReference type="SAM" id="Coils"/>
    </source>
</evidence>
<keyword evidence="4" id="KW-1185">Reference proteome</keyword>
<evidence type="ECO:0000313" key="4">
    <source>
        <dbReference type="Proteomes" id="UP000800038"/>
    </source>
</evidence>
<sequence length="362" mass="39647">MANLDKLSDILYNIDAGNGGTRDSDSYEQEQSELHTGMASSLFDDNATSDVLPRAFKLIASLISENALLKRTVEEQQVFIFNGLASRLGGKIGQETNQRLHDMVAEPCAPIMSAECRDIVDAVLATSLEKLALVEAQAEAVKREERQANVRLEYTNRKVAVMEGKANTLTMQIKSMNNQVQNVMKDHGNLFQAGLTQNNLTNSFFISPSPGQYLPQTPATMTPSAPPTFQFGALRFAPGHLRFPLNTATSAPPQDLASPPTLGMSTAPRGPPAAITNASRPMLLAHRPRPQLEVQADPRPYNPTLTPCSLTHQRPEPAYNFDCASGSSCHDKKCGPVHPRQREFYNDHLDSLPARLSKKRGN</sequence>
<dbReference type="EMBL" id="ML976237">
    <property type="protein sequence ID" value="KAF1935760.1"/>
    <property type="molecule type" value="Genomic_DNA"/>
</dbReference>
<proteinExistence type="predicted"/>
<feature type="region of interest" description="Disordered" evidence="2">
    <location>
        <begin position="246"/>
        <end position="276"/>
    </location>
</feature>
<accession>A0A6A5S828</accession>
<keyword evidence="1" id="KW-0175">Coiled coil</keyword>